<feature type="signal peptide" evidence="1">
    <location>
        <begin position="1"/>
        <end position="20"/>
    </location>
</feature>
<keyword evidence="1" id="KW-0732">Signal</keyword>
<protein>
    <submittedName>
        <fullName evidence="2">Uncharacterized protein</fullName>
    </submittedName>
</protein>
<dbReference type="OrthoDB" id="436496at2759"/>
<evidence type="ECO:0000313" key="2">
    <source>
        <dbReference type="EMBL" id="CAB3253095.1"/>
    </source>
</evidence>
<reference evidence="2 3" key="1">
    <citation type="submission" date="2020-04" db="EMBL/GenBank/DDBJ databases">
        <authorList>
            <person name="Wallbank WR R."/>
            <person name="Pardo Diaz C."/>
            <person name="Kozak K."/>
            <person name="Martin S."/>
            <person name="Jiggins C."/>
            <person name="Moest M."/>
            <person name="Warren A I."/>
            <person name="Byers J.R.P. K."/>
            <person name="Montejo-Kovacevich G."/>
            <person name="Yen C E."/>
        </authorList>
    </citation>
    <scope>NUCLEOTIDE SEQUENCE [LARGE SCALE GENOMIC DNA]</scope>
</reference>
<dbReference type="EMBL" id="CADEBD010000388">
    <property type="protein sequence ID" value="CAB3253095.1"/>
    <property type="molecule type" value="Genomic_DNA"/>
</dbReference>
<accession>A0A8S1B5A9</accession>
<name>A0A8S1B5A9_ARCPL</name>
<organism evidence="2 3">
    <name type="scientific">Arctia plantaginis</name>
    <name type="common">Wood tiger moth</name>
    <name type="synonym">Phalaena plantaginis</name>
    <dbReference type="NCBI Taxonomy" id="874455"/>
    <lineage>
        <taxon>Eukaryota</taxon>
        <taxon>Metazoa</taxon>
        <taxon>Ecdysozoa</taxon>
        <taxon>Arthropoda</taxon>
        <taxon>Hexapoda</taxon>
        <taxon>Insecta</taxon>
        <taxon>Pterygota</taxon>
        <taxon>Neoptera</taxon>
        <taxon>Endopterygota</taxon>
        <taxon>Lepidoptera</taxon>
        <taxon>Glossata</taxon>
        <taxon>Ditrysia</taxon>
        <taxon>Noctuoidea</taxon>
        <taxon>Erebidae</taxon>
        <taxon>Arctiinae</taxon>
        <taxon>Arctia</taxon>
    </lineage>
</organism>
<dbReference type="AlphaFoldDB" id="A0A8S1B5A9"/>
<comment type="caution">
    <text evidence="2">The sequence shown here is derived from an EMBL/GenBank/DDBJ whole genome shotgun (WGS) entry which is preliminary data.</text>
</comment>
<proteinExistence type="predicted"/>
<evidence type="ECO:0000256" key="1">
    <source>
        <dbReference type="SAM" id="SignalP"/>
    </source>
</evidence>
<gene>
    <name evidence="2" type="ORF">APLA_LOCUS14232</name>
</gene>
<evidence type="ECO:0000313" key="3">
    <source>
        <dbReference type="Proteomes" id="UP000494256"/>
    </source>
</evidence>
<feature type="chain" id="PRO_5035841963" evidence="1">
    <location>
        <begin position="21"/>
        <end position="161"/>
    </location>
</feature>
<sequence>MRPLFVLCFIIVFYIHDGQANVDDFFSQVGQAFRITWASVVDAIKRPVRNKRIGPGLKRKALRDMTTHLPYIWSSPKDSEQFLNDISRKSANDIKVTLPLLLHPKYKAIREWINSENEKISSPTEQSSSNSTFIFPTEVVTEDGGQIDNKESNIFGPLVFI</sequence>
<dbReference type="Proteomes" id="UP000494256">
    <property type="component" value="Unassembled WGS sequence"/>
</dbReference>